<feature type="compositionally biased region" description="Basic and acidic residues" evidence="1">
    <location>
        <begin position="1"/>
        <end position="11"/>
    </location>
</feature>
<name>A0A6A6HST5_9PLEO</name>
<dbReference type="AlphaFoldDB" id="A0A6A6HST5"/>
<dbReference type="Proteomes" id="UP000800094">
    <property type="component" value="Unassembled WGS sequence"/>
</dbReference>
<protein>
    <submittedName>
        <fullName evidence="2">Uncharacterized protein</fullName>
    </submittedName>
</protein>
<accession>A0A6A6HST5</accession>
<sequence length="471" mass="54224">MEDAHEADTAHANEQGMLEHIPQSPPQDVRIIAVPPIENCDTIFPRPNPQRSPNLQFMSLNEGIHDIEHHGYAPVRTDVGVSTSSPSPHTAQYHQYLPQQSQLGGMIHGMPLSPDSTLRPILSKLESPRIQTPRSPSQYMAIGHSKMRNEDQGWLDRTHENRPFIDSRDQFVLVNRTTPKHQQEEAREPQINVWTPESPRCSDSTLLTGNQWLKAREYRRQVHELPQIHPHADSTIQDVEQNAEFRIGQLVLAMANIKDVKDREGSHSLKMFLPEAYDPLLLEATSREVFSALLDRCKHGFRGPAHFNKALSPRKGLEADKTATCEERLQNIIHALMRSKLVCKDVLYEDWKIMLLVNHPLAYDKEKDWQKGSNDQRRMRLLQERAKFKQTEDELRAYRQANPRRFMPGPGGDGNRMRYLQPERWPQEMLLEREEEEVVADANAAFAQGGNKRQRFEVDDAADVKRQRLAL</sequence>
<proteinExistence type="predicted"/>
<organism evidence="2 3">
    <name type="scientific">Trematosphaeria pertusa</name>
    <dbReference type="NCBI Taxonomy" id="390896"/>
    <lineage>
        <taxon>Eukaryota</taxon>
        <taxon>Fungi</taxon>
        <taxon>Dikarya</taxon>
        <taxon>Ascomycota</taxon>
        <taxon>Pezizomycotina</taxon>
        <taxon>Dothideomycetes</taxon>
        <taxon>Pleosporomycetidae</taxon>
        <taxon>Pleosporales</taxon>
        <taxon>Massarineae</taxon>
        <taxon>Trematosphaeriaceae</taxon>
        <taxon>Trematosphaeria</taxon>
    </lineage>
</organism>
<dbReference type="GeneID" id="54585711"/>
<reference evidence="2" key="1">
    <citation type="journal article" date="2020" name="Stud. Mycol.">
        <title>101 Dothideomycetes genomes: a test case for predicting lifestyles and emergence of pathogens.</title>
        <authorList>
            <person name="Haridas S."/>
            <person name="Albert R."/>
            <person name="Binder M."/>
            <person name="Bloem J."/>
            <person name="Labutti K."/>
            <person name="Salamov A."/>
            <person name="Andreopoulos B."/>
            <person name="Baker S."/>
            <person name="Barry K."/>
            <person name="Bills G."/>
            <person name="Bluhm B."/>
            <person name="Cannon C."/>
            <person name="Castanera R."/>
            <person name="Culley D."/>
            <person name="Daum C."/>
            <person name="Ezra D."/>
            <person name="Gonzalez J."/>
            <person name="Henrissat B."/>
            <person name="Kuo A."/>
            <person name="Liang C."/>
            <person name="Lipzen A."/>
            <person name="Lutzoni F."/>
            <person name="Magnuson J."/>
            <person name="Mondo S."/>
            <person name="Nolan M."/>
            <person name="Ohm R."/>
            <person name="Pangilinan J."/>
            <person name="Park H.-J."/>
            <person name="Ramirez L."/>
            <person name="Alfaro M."/>
            <person name="Sun H."/>
            <person name="Tritt A."/>
            <person name="Yoshinaga Y."/>
            <person name="Zwiers L.-H."/>
            <person name="Turgeon B."/>
            <person name="Goodwin S."/>
            <person name="Spatafora J."/>
            <person name="Crous P."/>
            <person name="Grigoriev I."/>
        </authorList>
    </citation>
    <scope>NUCLEOTIDE SEQUENCE</scope>
    <source>
        <strain evidence="2">CBS 122368</strain>
    </source>
</reference>
<gene>
    <name evidence="2" type="ORF">BU26DRAFT_556425</name>
</gene>
<evidence type="ECO:0000313" key="2">
    <source>
        <dbReference type="EMBL" id="KAF2240959.1"/>
    </source>
</evidence>
<dbReference type="EMBL" id="ML987214">
    <property type="protein sequence ID" value="KAF2240959.1"/>
    <property type="molecule type" value="Genomic_DNA"/>
</dbReference>
<feature type="region of interest" description="Disordered" evidence="1">
    <location>
        <begin position="1"/>
        <end position="25"/>
    </location>
</feature>
<evidence type="ECO:0000313" key="3">
    <source>
        <dbReference type="Proteomes" id="UP000800094"/>
    </source>
</evidence>
<dbReference type="RefSeq" id="XP_033675963.1">
    <property type="nucleotide sequence ID" value="XM_033832381.1"/>
</dbReference>
<keyword evidence="3" id="KW-1185">Reference proteome</keyword>
<evidence type="ECO:0000256" key="1">
    <source>
        <dbReference type="SAM" id="MobiDB-lite"/>
    </source>
</evidence>
<dbReference type="OrthoDB" id="3801063at2759"/>